<dbReference type="SUPFAM" id="SSF51905">
    <property type="entry name" value="FAD/NAD(P)-binding domain"/>
    <property type="match status" value="1"/>
</dbReference>
<gene>
    <name evidence="8" type="ORF">BU23DRAFT_601281</name>
</gene>
<dbReference type="GO" id="GO:0004497">
    <property type="term" value="F:monooxygenase activity"/>
    <property type="evidence" value="ECO:0007669"/>
    <property type="project" value="UniProtKB-KW"/>
</dbReference>
<dbReference type="InterPro" id="IPR050493">
    <property type="entry name" value="FAD-dep_Monooxygenase_BioMet"/>
</dbReference>
<keyword evidence="3" id="KW-0274">FAD</keyword>
<accession>A0A6A5UYI5</accession>
<dbReference type="FunFam" id="3.50.50.60:FF:000115">
    <property type="entry name" value="Salicylate hydroxylase, putative"/>
    <property type="match status" value="1"/>
</dbReference>
<dbReference type="InterPro" id="IPR002938">
    <property type="entry name" value="FAD-bd"/>
</dbReference>
<sequence>MGRPKPRIIQQQHRDAASKLDVLIIGAGLGGLGAAISIALTGHSVHIIEAASKIGEIGAGIQVLPNSSRVLFSWGMEEALKKHATWPKQCNYIHWKGKQISHMDFHEYAEELGTPFWDFHRANLHLELLNRAKELGATLEVNSKVASIEYETAEDGRTIGVAVLEDGGKRKADLIVGADGINSRCREILLGRADPPVLTGDLAYRLLLNTEDMMKDPELRTFIENVNYVLRGGKQFNMVLLVPDDIPPGQNVAPGNVAEMQALFADWDPRIPKLLALCQSVSKWRLCIRPNLNPTWSHESGAFTILGDAAHATLPYLASGAGMSLEDGHVLGLCLGRLTGTSDAGKKQALKVYERCRRKRTERVVERGNLQQHLYHVHDGPEQEERDRLLRAFSRFNGRGKPAGKEELSEMGVRDEMDPFPWRWHGVGKWLLTYVCEGDVE</sequence>
<feature type="domain" description="FAD-binding" evidence="7">
    <location>
        <begin position="300"/>
        <end position="367"/>
    </location>
</feature>
<dbReference type="Pfam" id="PF01494">
    <property type="entry name" value="FAD_binding_3"/>
    <property type="match status" value="2"/>
</dbReference>
<feature type="non-terminal residue" evidence="8">
    <location>
        <position position="441"/>
    </location>
</feature>
<comment type="similarity">
    <text evidence="1">Belongs to the paxM FAD-dependent monooxygenase family.</text>
</comment>
<evidence type="ECO:0000259" key="7">
    <source>
        <dbReference type="Pfam" id="PF01494"/>
    </source>
</evidence>
<evidence type="ECO:0000313" key="8">
    <source>
        <dbReference type="EMBL" id="KAF1969875.1"/>
    </source>
</evidence>
<dbReference type="InterPro" id="IPR036188">
    <property type="entry name" value="FAD/NAD-bd_sf"/>
</dbReference>
<dbReference type="EMBL" id="ML976705">
    <property type="protein sequence ID" value="KAF1969875.1"/>
    <property type="molecule type" value="Genomic_DNA"/>
</dbReference>
<dbReference type="PANTHER" id="PTHR13789:SF242">
    <property type="entry name" value="FAD-BINDING DOMAIN-CONTAINING PROTEIN"/>
    <property type="match status" value="1"/>
</dbReference>
<dbReference type="Gene3D" id="3.50.50.60">
    <property type="entry name" value="FAD/NAD(P)-binding domain"/>
    <property type="match status" value="1"/>
</dbReference>
<evidence type="ECO:0000256" key="3">
    <source>
        <dbReference type="ARBA" id="ARBA00022827"/>
    </source>
</evidence>
<keyword evidence="2" id="KW-0285">Flavoprotein</keyword>
<name>A0A6A5UYI5_9PLEO</name>
<feature type="domain" description="FAD-binding" evidence="7">
    <location>
        <begin position="20"/>
        <end position="187"/>
    </location>
</feature>
<keyword evidence="4" id="KW-0560">Oxidoreductase</keyword>
<evidence type="ECO:0000256" key="6">
    <source>
        <dbReference type="SAM" id="Phobius"/>
    </source>
</evidence>
<dbReference type="GO" id="GO:0071949">
    <property type="term" value="F:FAD binding"/>
    <property type="evidence" value="ECO:0007669"/>
    <property type="project" value="InterPro"/>
</dbReference>
<keyword evidence="6" id="KW-0472">Membrane</keyword>
<evidence type="ECO:0000256" key="2">
    <source>
        <dbReference type="ARBA" id="ARBA00022630"/>
    </source>
</evidence>
<feature type="transmembrane region" description="Helical" evidence="6">
    <location>
        <begin position="20"/>
        <end position="40"/>
    </location>
</feature>
<keyword evidence="5" id="KW-0503">Monooxygenase</keyword>
<dbReference type="PRINTS" id="PR00420">
    <property type="entry name" value="RNGMNOXGNASE"/>
</dbReference>
<dbReference type="PANTHER" id="PTHR13789">
    <property type="entry name" value="MONOOXYGENASE"/>
    <property type="match status" value="1"/>
</dbReference>
<keyword evidence="6" id="KW-1133">Transmembrane helix</keyword>
<evidence type="ECO:0000313" key="9">
    <source>
        <dbReference type="Proteomes" id="UP000800036"/>
    </source>
</evidence>
<proteinExistence type="inferred from homology"/>
<organism evidence="8 9">
    <name type="scientific">Bimuria novae-zelandiae CBS 107.79</name>
    <dbReference type="NCBI Taxonomy" id="1447943"/>
    <lineage>
        <taxon>Eukaryota</taxon>
        <taxon>Fungi</taxon>
        <taxon>Dikarya</taxon>
        <taxon>Ascomycota</taxon>
        <taxon>Pezizomycotina</taxon>
        <taxon>Dothideomycetes</taxon>
        <taxon>Pleosporomycetidae</taxon>
        <taxon>Pleosporales</taxon>
        <taxon>Massarineae</taxon>
        <taxon>Didymosphaeriaceae</taxon>
        <taxon>Bimuria</taxon>
    </lineage>
</organism>
<protein>
    <submittedName>
        <fullName evidence="8">FAD binding domain-containing protein</fullName>
    </submittedName>
</protein>
<keyword evidence="6" id="KW-0812">Transmembrane</keyword>
<dbReference type="OrthoDB" id="16820at2759"/>
<evidence type="ECO:0000256" key="4">
    <source>
        <dbReference type="ARBA" id="ARBA00023002"/>
    </source>
</evidence>
<dbReference type="Proteomes" id="UP000800036">
    <property type="component" value="Unassembled WGS sequence"/>
</dbReference>
<dbReference type="SUPFAM" id="SSF54373">
    <property type="entry name" value="FAD-linked reductases, C-terminal domain"/>
    <property type="match status" value="1"/>
</dbReference>
<evidence type="ECO:0000256" key="5">
    <source>
        <dbReference type="ARBA" id="ARBA00023033"/>
    </source>
</evidence>
<keyword evidence="9" id="KW-1185">Reference proteome</keyword>
<evidence type="ECO:0000256" key="1">
    <source>
        <dbReference type="ARBA" id="ARBA00007992"/>
    </source>
</evidence>
<reference evidence="8" key="1">
    <citation type="journal article" date="2020" name="Stud. Mycol.">
        <title>101 Dothideomycetes genomes: a test case for predicting lifestyles and emergence of pathogens.</title>
        <authorList>
            <person name="Haridas S."/>
            <person name="Albert R."/>
            <person name="Binder M."/>
            <person name="Bloem J."/>
            <person name="Labutti K."/>
            <person name="Salamov A."/>
            <person name="Andreopoulos B."/>
            <person name="Baker S."/>
            <person name="Barry K."/>
            <person name="Bills G."/>
            <person name="Bluhm B."/>
            <person name="Cannon C."/>
            <person name="Castanera R."/>
            <person name="Culley D."/>
            <person name="Daum C."/>
            <person name="Ezra D."/>
            <person name="Gonzalez J."/>
            <person name="Henrissat B."/>
            <person name="Kuo A."/>
            <person name="Liang C."/>
            <person name="Lipzen A."/>
            <person name="Lutzoni F."/>
            <person name="Magnuson J."/>
            <person name="Mondo S."/>
            <person name="Nolan M."/>
            <person name="Ohm R."/>
            <person name="Pangilinan J."/>
            <person name="Park H.-J."/>
            <person name="Ramirez L."/>
            <person name="Alfaro M."/>
            <person name="Sun H."/>
            <person name="Tritt A."/>
            <person name="Yoshinaga Y."/>
            <person name="Zwiers L.-H."/>
            <person name="Turgeon B."/>
            <person name="Goodwin S."/>
            <person name="Spatafora J."/>
            <person name="Crous P."/>
            <person name="Grigoriev I."/>
        </authorList>
    </citation>
    <scope>NUCLEOTIDE SEQUENCE</scope>
    <source>
        <strain evidence="8">CBS 107.79</strain>
    </source>
</reference>
<dbReference type="AlphaFoldDB" id="A0A6A5UYI5"/>